<dbReference type="OrthoDB" id="9811611at2"/>
<dbReference type="RefSeq" id="WP_106346563.1">
    <property type="nucleotide sequence ID" value="NZ_PVNE01000035.1"/>
</dbReference>
<dbReference type="InterPro" id="IPR051212">
    <property type="entry name" value="Type-I_RE_S_subunit"/>
</dbReference>
<proteinExistence type="inferred from homology"/>
<feature type="coiled-coil region" evidence="5">
    <location>
        <begin position="188"/>
        <end position="215"/>
    </location>
</feature>
<feature type="coiled-coil region" evidence="5">
    <location>
        <begin position="239"/>
        <end position="266"/>
    </location>
</feature>
<comment type="caution">
    <text evidence="7">The sequence shown here is derived from an EMBL/GenBank/DDBJ whole genome shotgun (WGS) entry which is preliminary data.</text>
</comment>
<dbReference type="PANTHER" id="PTHR43140">
    <property type="entry name" value="TYPE-1 RESTRICTION ENZYME ECOKI SPECIFICITY PROTEIN"/>
    <property type="match status" value="1"/>
</dbReference>
<evidence type="ECO:0000313" key="8">
    <source>
        <dbReference type="Proteomes" id="UP000237797"/>
    </source>
</evidence>
<name>A0A2T0LAH0_9BACL</name>
<keyword evidence="5" id="KW-0175">Coiled coil</keyword>
<evidence type="ECO:0000256" key="3">
    <source>
        <dbReference type="ARBA" id="ARBA00023125"/>
    </source>
</evidence>
<feature type="domain" description="Type I restriction modification DNA specificity" evidence="6">
    <location>
        <begin position="68"/>
        <end position="203"/>
    </location>
</feature>
<evidence type="ECO:0000256" key="4">
    <source>
        <dbReference type="ARBA" id="ARBA00038652"/>
    </source>
</evidence>
<protein>
    <submittedName>
        <fullName evidence="7">Type I restriction enzyme S subunit</fullName>
    </submittedName>
</protein>
<dbReference type="PANTHER" id="PTHR43140:SF1">
    <property type="entry name" value="TYPE I RESTRICTION ENZYME ECOKI SPECIFICITY SUBUNIT"/>
    <property type="match status" value="1"/>
</dbReference>
<dbReference type="Gene3D" id="3.90.220.20">
    <property type="entry name" value="DNA methylase specificity domains"/>
    <property type="match status" value="2"/>
</dbReference>
<feature type="domain" description="Type I restriction modification DNA specificity" evidence="6">
    <location>
        <begin position="276"/>
        <end position="445"/>
    </location>
</feature>
<dbReference type="SUPFAM" id="SSF116734">
    <property type="entry name" value="DNA methylase specificity domain"/>
    <property type="match status" value="2"/>
</dbReference>
<dbReference type="AlphaFoldDB" id="A0A2T0LAH0"/>
<keyword evidence="3" id="KW-0238">DNA-binding</keyword>
<dbReference type="InterPro" id="IPR000055">
    <property type="entry name" value="Restrct_endonuc_typeI_TRD"/>
</dbReference>
<dbReference type="Pfam" id="PF01420">
    <property type="entry name" value="Methylase_S"/>
    <property type="match status" value="2"/>
</dbReference>
<dbReference type="CDD" id="cd17260">
    <property type="entry name" value="RMtype1_S_EcoEI-TRD1-CR1_like"/>
    <property type="match status" value="1"/>
</dbReference>
<keyword evidence="8" id="KW-1185">Reference proteome</keyword>
<comment type="subunit">
    <text evidence="4">The methyltransferase is composed of M and S polypeptides.</text>
</comment>
<evidence type="ECO:0000256" key="1">
    <source>
        <dbReference type="ARBA" id="ARBA00010923"/>
    </source>
</evidence>
<dbReference type="GO" id="GO:0009307">
    <property type="term" value="P:DNA restriction-modification system"/>
    <property type="evidence" value="ECO:0007669"/>
    <property type="project" value="UniProtKB-KW"/>
</dbReference>
<keyword evidence="2" id="KW-0680">Restriction system</keyword>
<evidence type="ECO:0000313" key="7">
    <source>
        <dbReference type="EMBL" id="PRX38826.1"/>
    </source>
</evidence>
<dbReference type="EMBL" id="PVNE01000035">
    <property type="protein sequence ID" value="PRX38826.1"/>
    <property type="molecule type" value="Genomic_DNA"/>
</dbReference>
<organism evidence="7 8">
    <name type="scientific">Planifilum fimeticola</name>
    <dbReference type="NCBI Taxonomy" id="201975"/>
    <lineage>
        <taxon>Bacteria</taxon>
        <taxon>Bacillati</taxon>
        <taxon>Bacillota</taxon>
        <taxon>Bacilli</taxon>
        <taxon>Bacillales</taxon>
        <taxon>Thermoactinomycetaceae</taxon>
        <taxon>Planifilum</taxon>
    </lineage>
</organism>
<dbReference type="Proteomes" id="UP000237797">
    <property type="component" value="Unassembled WGS sequence"/>
</dbReference>
<accession>A0A2T0LAH0</accession>
<evidence type="ECO:0000259" key="6">
    <source>
        <dbReference type="Pfam" id="PF01420"/>
    </source>
</evidence>
<sequence length="518" mass="59280">MSRKRKKKTLAELLEEALVPEEEQPYQVPDNWVWVRLGALLPEMETRDPTKLGTDFFTYIDVESIDNKNQKVSSPKTLFVKNAPSRAKRAVHEGDVIISLVRPYLKNIAYIGSDLKDAVASTAFYVCGPSKAHCNKYLYYYSKSDVMTTYLNLRAKGHNSPSVRNSDFLNTPFPLPPLPEQKRIVDRVESLLGKINEAKELIEEAKETFETRRAAILAKAFRGELTKKWREQHPDIEPADQLLERIKAEKEKLEGTKRRRKQKNELPPIDPPYELPKGWKWVRLGDITTINPGKPKNMELPQDHQCSFVPMAAIDGFKGIISNIQQRRFDEVKNGYTYFEENDILFAKITPCMENGKVALAKGLFNQFGFGTTEFHVIRCHPLIHPKYIYHLVRSDSFRKRAKAAMTGAVGQQRVPKNFLETYPCPLPPFKEQKVIADHLDALLSYEYDFQTILDREDDIMTLTQSILNKAFRGELGTNDPEEESALELLKEVLLEQAGETIDNPKSKANRQGSLLLV</sequence>
<gene>
    <name evidence="7" type="ORF">CLV97_1353</name>
</gene>
<evidence type="ECO:0000256" key="5">
    <source>
        <dbReference type="SAM" id="Coils"/>
    </source>
</evidence>
<evidence type="ECO:0000256" key="2">
    <source>
        <dbReference type="ARBA" id="ARBA00022747"/>
    </source>
</evidence>
<comment type="similarity">
    <text evidence="1">Belongs to the type-I restriction system S methylase family.</text>
</comment>
<dbReference type="GO" id="GO:0003677">
    <property type="term" value="F:DNA binding"/>
    <property type="evidence" value="ECO:0007669"/>
    <property type="project" value="UniProtKB-KW"/>
</dbReference>
<dbReference type="InterPro" id="IPR044946">
    <property type="entry name" value="Restrct_endonuc_typeI_TRD_sf"/>
</dbReference>
<reference evidence="7 8" key="1">
    <citation type="submission" date="2018-03" db="EMBL/GenBank/DDBJ databases">
        <title>Genomic Encyclopedia of Archaeal and Bacterial Type Strains, Phase II (KMG-II): from individual species to whole genera.</title>
        <authorList>
            <person name="Goeker M."/>
        </authorList>
    </citation>
    <scope>NUCLEOTIDE SEQUENCE [LARGE SCALE GENOMIC DNA]</scope>
    <source>
        <strain evidence="7 8">DSM 44946</strain>
    </source>
</reference>